<comment type="caution">
    <text evidence="2">The sequence shown here is derived from an EMBL/GenBank/DDBJ whole genome shotgun (WGS) entry which is preliminary data.</text>
</comment>
<proteinExistence type="inferred from homology"/>
<dbReference type="GO" id="GO:0004300">
    <property type="term" value="F:enoyl-CoA hydratase activity"/>
    <property type="evidence" value="ECO:0007669"/>
    <property type="project" value="UniProtKB-EC"/>
</dbReference>
<dbReference type="EMBL" id="APKE01000010">
    <property type="protein sequence ID" value="KAF0676880.1"/>
    <property type="molecule type" value="Genomic_DNA"/>
</dbReference>
<name>A0A921NS40_9RHOB</name>
<evidence type="ECO:0000313" key="3">
    <source>
        <dbReference type="Proteomes" id="UP000698242"/>
    </source>
</evidence>
<dbReference type="Gene3D" id="3.90.226.10">
    <property type="entry name" value="2-enoyl-CoA Hydratase, Chain A, domain 1"/>
    <property type="match status" value="1"/>
</dbReference>
<dbReference type="PANTHER" id="PTHR43459">
    <property type="entry name" value="ENOYL-COA HYDRATASE"/>
    <property type="match status" value="1"/>
</dbReference>
<protein>
    <submittedName>
        <fullName evidence="2">Enoyl-CoA hydratase</fullName>
        <ecNumber evidence="2">4.2.1.17</ecNumber>
    </submittedName>
</protein>
<reference evidence="2" key="1">
    <citation type="submission" date="2013-03" db="EMBL/GenBank/DDBJ databases">
        <title>Genome Sequence of the Profundibacterium mesophilum strain KAUST100406-0324T from Red Sea, a novel genus in the family Rhodobacteraceae.</title>
        <authorList>
            <person name="Essack M."/>
            <person name="Alam I."/>
            <person name="Lafi F."/>
            <person name="Alawi W."/>
            <person name="Kamanu F."/>
            <person name="Al-Suwailem A."/>
            <person name="Lee O.O."/>
            <person name="Xu Y."/>
            <person name="Bajic V."/>
            <person name="Qian P.-Y."/>
            <person name="Archer J."/>
        </authorList>
    </citation>
    <scope>NUCLEOTIDE SEQUENCE</scope>
    <source>
        <strain evidence="2">KAUST100406-0324</strain>
    </source>
</reference>
<sequence length="264" mass="26922">MSFVRVEDEGDRLLVVNTNAARRGALTAEYHAALCAALERAAADPRIASVILCAEGGFFCAGGDLNILATRAELTETERSAHIEVLHRSVRAIRACPRPVIAAVEGGAAGAGVSIAFACDLLVAAEDARFTLAYVKAGLVPDGGVLAVLARSLPPMLLSRMALTGAPVGAQRLDALGALSLMTPAGGALAGARELAAEIAAGPGKAQTAIKALLEQGRTEGVEAQLTAEARAMAHAQGQAEAAEGIAAFLGRRPADFAKLRGEP</sequence>
<dbReference type="InterPro" id="IPR029045">
    <property type="entry name" value="ClpP/crotonase-like_dom_sf"/>
</dbReference>
<dbReference type="CDD" id="cd06558">
    <property type="entry name" value="crotonase-like"/>
    <property type="match status" value="1"/>
</dbReference>
<keyword evidence="2" id="KW-0456">Lyase</keyword>
<dbReference type="InterPro" id="IPR001753">
    <property type="entry name" value="Enoyl-CoA_hydra/iso"/>
</dbReference>
<evidence type="ECO:0000313" key="2">
    <source>
        <dbReference type="EMBL" id="KAF0676880.1"/>
    </source>
</evidence>
<dbReference type="SUPFAM" id="SSF52096">
    <property type="entry name" value="ClpP/crotonase"/>
    <property type="match status" value="1"/>
</dbReference>
<comment type="similarity">
    <text evidence="1">Belongs to the enoyl-CoA hydratase/isomerase family.</text>
</comment>
<evidence type="ECO:0000256" key="1">
    <source>
        <dbReference type="ARBA" id="ARBA00005254"/>
    </source>
</evidence>
<dbReference type="OrthoDB" id="7619812at2"/>
<dbReference type="RefSeq" id="WP_159964101.1">
    <property type="nucleotide sequence ID" value="NZ_APKE01000010.1"/>
</dbReference>
<accession>A0A921NS40</accession>
<dbReference type="AlphaFoldDB" id="A0A921NS40"/>
<dbReference type="Pfam" id="PF00378">
    <property type="entry name" value="ECH_1"/>
    <property type="match status" value="1"/>
</dbReference>
<dbReference type="PANTHER" id="PTHR43459:SF1">
    <property type="entry name" value="EG:BACN32G11.4 PROTEIN"/>
    <property type="match status" value="1"/>
</dbReference>
<gene>
    <name evidence="2" type="ORF">PMES_00676</name>
</gene>
<organism evidence="2 3">
    <name type="scientific">Profundibacterium mesophilum KAUST100406-0324</name>
    <dbReference type="NCBI Taxonomy" id="1037889"/>
    <lineage>
        <taxon>Bacteria</taxon>
        <taxon>Pseudomonadati</taxon>
        <taxon>Pseudomonadota</taxon>
        <taxon>Alphaproteobacteria</taxon>
        <taxon>Rhodobacterales</taxon>
        <taxon>Roseobacteraceae</taxon>
        <taxon>Profundibacterium</taxon>
    </lineage>
</organism>
<dbReference type="EC" id="4.2.1.17" evidence="2"/>
<dbReference type="Proteomes" id="UP000698242">
    <property type="component" value="Unassembled WGS sequence"/>
</dbReference>
<dbReference type="Gene3D" id="1.10.12.10">
    <property type="entry name" value="Lyase 2-enoyl-coa Hydratase, Chain A, domain 2"/>
    <property type="match status" value="1"/>
</dbReference>
<keyword evidence="3" id="KW-1185">Reference proteome</keyword>
<dbReference type="InterPro" id="IPR014748">
    <property type="entry name" value="Enoyl-CoA_hydra_C"/>
</dbReference>